<dbReference type="PANTHER" id="PTHR35174">
    <property type="entry name" value="BLL7171 PROTEIN-RELATED"/>
    <property type="match status" value="1"/>
</dbReference>
<proteinExistence type="inferred from homology"/>
<feature type="domain" description="YCII-related" evidence="2">
    <location>
        <begin position="1"/>
        <end position="110"/>
    </location>
</feature>
<evidence type="ECO:0000313" key="3">
    <source>
        <dbReference type="EMBL" id="ANN76614.1"/>
    </source>
</evidence>
<evidence type="ECO:0000256" key="1">
    <source>
        <dbReference type="ARBA" id="ARBA00007689"/>
    </source>
</evidence>
<dbReference type="STRING" id="463014.BAU07_05315"/>
<evidence type="ECO:0000259" key="2">
    <source>
        <dbReference type="Pfam" id="PF03795"/>
    </source>
</evidence>
<protein>
    <recommendedName>
        <fullName evidence="2">YCII-related domain-containing protein</fullName>
    </recommendedName>
</protein>
<dbReference type="RefSeq" id="WP_066654755.1">
    <property type="nucleotide sequence ID" value="NZ_CBCSCL010000016.1"/>
</dbReference>
<dbReference type="InterPro" id="IPR011008">
    <property type="entry name" value="Dimeric_a/b-barrel"/>
</dbReference>
<accession>A0A193GBG1</accession>
<dbReference type="KEGG" id="bfz:BAU07_05315"/>
<dbReference type="EMBL" id="CP016172">
    <property type="protein sequence ID" value="ANN76614.1"/>
    <property type="molecule type" value="Genomic_DNA"/>
</dbReference>
<reference evidence="3 4" key="1">
    <citation type="submission" date="2016-06" db="EMBL/GenBank/DDBJ databases">
        <title>Complete genome sequences of Bordetella bronchialis and Bordetella flabilis.</title>
        <authorList>
            <person name="LiPuma J.J."/>
            <person name="Spilker T."/>
        </authorList>
    </citation>
    <scope>NUCLEOTIDE SEQUENCE [LARGE SCALE GENOMIC DNA]</scope>
    <source>
        <strain evidence="3 4">AU10664</strain>
    </source>
</reference>
<evidence type="ECO:0000313" key="4">
    <source>
        <dbReference type="Proteomes" id="UP000091926"/>
    </source>
</evidence>
<gene>
    <name evidence="3" type="ORF">BAU07_05315</name>
</gene>
<dbReference type="Pfam" id="PF03795">
    <property type="entry name" value="YCII"/>
    <property type="match status" value="1"/>
</dbReference>
<dbReference type="AlphaFoldDB" id="A0A193GBG1"/>
<dbReference type="OrthoDB" id="9807535at2"/>
<organism evidence="3 4">
    <name type="scientific">Bordetella flabilis</name>
    <dbReference type="NCBI Taxonomy" id="463014"/>
    <lineage>
        <taxon>Bacteria</taxon>
        <taxon>Pseudomonadati</taxon>
        <taxon>Pseudomonadota</taxon>
        <taxon>Betaproteobacteria</taxon>
        <taxon>Burkholderiales</taxon>
        <taxon>Alcaligenaceae</taxon>
        <taxon>Bordetella</taxon>
    </lineage>
</organism>
<dbReference type="InterPro" id="IPR005545">
    <property type="entry name" value="YCII"/>
</dbReference>
<dbReference type="SUPFAM" id="SSF54909">
    <property type="entry name" value="Dimeric alpha+beta barrel"/>
    <property type="match status" value="1"/>
</dbReference>
<sequence length="138" mass="14632">MRFLILVKAEAADEPGARPQEGLSAAMAAYHQALARAGVLLDGAGLQPSAKGWRIHYDEGHCLVCEGPFAGSPAGLVAGYAVIQVRTREEALEWSRRFPAPHDAAAAVQIEARPLYERDDFAAAVAADHACGLTNRPA</sequence>
<dbReference type="Proteomes" id="UP000091926">
    <property type="component" value="Chromosome"/>
</dbReference>
<name>A0A193GBG1_9BORD</name>
<dbReference type="Gene3D" id="3.30.70.1060">
    <property type="entry name" value="Dimeric alpha+beta barrel"/>
    <property type="match status" value="1"/>
</dbReference>
<keyword evidence="4" id="KW-1185">Reference proteome</keyword>
<comment type="similarity">
    <text evidence="1">Belongs to the YciI family.</text>
</comment>